<dbReference type="RefSeq" id="WP_379877144.1">
    <property type="nucleotide sequence ID" value="NZ_JBHUIP010000012.1"/>
</dbReference>
<name>A0ABW5DUA6_9PROT</name>
<comment type="caution">
    <text evidence="2">The sequence shown here is derived from an EMBL/GenBank/DDBJ whole genome shotgun (WGS) entry which is preliminary data.</text>
</comment>
<sequence length="230" mass="24788">MGFRHLFGFLIGFVCSPAFAQGAFDDLGRLGAVFDDRAIMAMQTIYVGELNLSEEERSPIRAALKTNAAAIKNFLDNPANKDERGQNASNLLYAMVMLGFDEIVAVLLAYPEVKASLNGPTANGISLWATASLALPHSGAFCGNEALHDKINRFVGAYHGTKPDASPFPKIRRMLEAAGATPQVEEANAVWANSCTDYMTNEKLSAARDRIGKAADILPAILKEMERHGG</sequence>
<evidence type="ECO:0000313" key="2">
    <source>
        <dbReference type="EMBL" id="MFD2264105.1"/>
    </source>
</evidence>
<feature type="signal peptide" evidence="1">
    <location>
        <begin position="1"/>
        <end position="20"/>
    </location>
</feature>
<accession>A0ABW5DUA6</accession>
<evidence type="ECO:0000256" key="1">
    <source>
        <dbReference type="SAM" id="SignalP"/>
    </source>
</evidence>
<gene>
    <name evidence="2" type="ORF">ACFSM5_14480</name>
</gene>
<keyword evidence="3" id="KW-1185">Reference proteome</keyword>
<reference evidence="3" key="1">
    <citation type="journal article" date="2019" name="Int. J. Syst. Evol. Microbiol.">
        <title>The Global Catalogue of Microorganisms (GCM) 10K type strain sequencing project: providing services to taxonomists for standard genome sequencing and annotation.</title>
        <authorList>
            <consortium name="The Broad Institute Genomics Platform"/>
            <consortium name="The Broad Institute Genome Sequencing Center for Infectious Disease"/>
            <person name="Wu L."/>
            <person name="Ma J."/>
        </authorList>
    </citation>
    <scope>NUCLEOTIDE SEQUENCE [LARGE SCALE GENOMIC DNA]</scope>
    <source>
        <strain evidence="3">CGMCC 1.19062</strain>
    </source>
</reference>
<evidence type="ECO:0000313" key="3">
    <source>
        <dbReference type="Proteomes" id="UP001597295"/>
    </source>
</evidence>
<keyword evidence="1" id="KW-0732">Signal</keyword>
<organism evidence="2 3">
    <name type="scientific">Lacibacterium aquatile</name>
    <dbReference type="NCBI Taxonomy" id="1168082"/>
    <lineage>
        <taxon>Bacteria</taxon>
        <taxon>Pseudomonadati</taxon>
        <taxon>Pseudomonadota</taxon>
        <taxon>Alphaproteobacteria</taxon>
        <taxon>Rhodospirillales</taxon>
        <taxon>Rhodospirillaceae</taxon>
    </lineage>
</organism>
<protein>
    <submittedName>
        <fullName evidence="2">Uncharacterized protein</fullName>
    </submittedName>
</protein>
<proteinExistence type="predicted"/>
<feature type="chain" id="PRO_5046558765" evidence="1">
    <location>
        <begin position="21"/>
        <end position="230"/>
    </location>
</feature>
<dbReference type="Proteomes" id="UP001597295">
    <property type="component" value="Unassembled WGS sequence"/>
</dbReference>
<dbReference type="EMBL" id="JBHUIP010000012">
    <property type="protein sequence ID" value="MFD2264105.1"/>
    <property type="molecule type" value="Genomic_DNA"/>
</dbReference>